<dbReference type="Proteomes" id="UP001232156">
    <property type="component" value="Unassembled WGS sequence"/>
</dbReference>
<evidence type="ECO:0000259" key="1">
    <source>
        <dbReference type="Pfam" id="PF03704"/>
    </source>
</evidence>
<keyword evidence="3" id="KW-1185">Reference proteome</keyword>
<dbReference type="EMBL" id="JAUZQE010000027">
    <property type="protein sequence ID" value="MDR4126518.1"/>
    <property type="molecule type" value="Genomic_DNA"/>
</dbReference>
<name>A0ABU1D825_9BURK</name>
<dbReference type="PRINTS" id="PR01595">
    <property type="entry name" value="SYCDCHAPRONE"/>
</dbReference>
<dbReference type="Gene3D" id="1.25.40.10">
    <property type="entry name" value="Tetratricopeptide repeat domain"/>
    <property type="match status" value="1"/>
</dbReference>
<dbReference type="Pfam" id="PF03704">
    <property type="entry name" value="BTAD"/>
    <property type="match status" value="1"/>
</dbReference>
<evidence type="ECO:0000313" key="2">
    <source>
        <dbReference type="EMBL" id="MDR4126518.1"/>
    </source>
</evidence>
<sequence>MSQNAAALRDSFGQQLYDDLQALPSSGRLSAEQLEVIYALAYAHVTQGQYAQALPVFTILATYGPTRKHYLAGLALCLQQCGRYEEAIRMYSLLTVLFPDSPEPALQVAECLLMLGREGEAVDELDRVLYYISQSDGEYESLRPRAHVLRELARRRSA</sequence>
<dbReference type="InterPro" id="IPR005415">
    <property type="entry name" value="T3SS_Ca_resp_chp_LcrH/SycD"/>
</dbReference>
<organism evidence="2 3">
    <name type="scientific">Yanghanlia caeni</name>
    <dbReference type="NCBI Taxonomy" id="3064283"/>
    <lineage>
        <taxon>Bacteria</taxon>
        <taxon>Pseudomonadati</taxon>
        <taxon>Pseudomonadota</taxon>
        <taxon>Betaproteobacteria</taxon>
        <taxon>Burkholderiales</taxon>
        <taxon>Alcaligenaceae</taxon>
        <taxon>Yanghanlia</taxon>
    </lineage>
</organism>
<accession>A0ABU1D825</accession>
<dbReference type="RefSeq" id="WP_165278003.1">
    <property type="nucleotide sequence ID" value="NZ_JAUZQE010000027.1"/>
</dbReference>
<protein>
    <submittedName>
        <fullName evidence="2">SycD/LcrH family type III secretion system chaperone</fullName>
    </submittedName>
</protein>
<dbReference type="InterPro" id="IPR005158">
    <property type="entry name" value="BTAD"/>
</dbReference>
<feature type="domain" description="Bacterial transcriptional activator" evidence="1">
    <location>
        <begin position="15"/>
        <end position="94"/>
    </location>
</feature>
<gene>
    <name evidence="2" type="ORF">Q8947_11055</name>
</gene>
<dbReference type="NCBIfam" id="TIGR02552">
    <property type="entry name" value="LcrH_SycD"/>
    <property type="match status" value="1"/>
</dbReference>
<proteinExistence type="predicted"/>
<evidence type="ECO:0000313" key="3">
    <source>
        <dbReference type="Proteomes" id="UP001232156"/>
    </source>
</evidence>
<dbReference type="SUPFAM" id="SSF48452">
    <property type="entry name" value="TPR-like"/>
    <property type="match status" value="1"/>
</dbReference>
<reference evidence="2 3" key="1">
    <citation type="submission" date="2023-08" db="EMBL/GenBank/DDBJ databases">
        <title>Alcaligenaceae gen. nov., a novel taxon isolated from the sludge of Yixing Pesticide Factory.</title>
        <authorList>
            <person name="Ruan L."/>
        </authorList>
    </citation>
    <scope>NUCLEOTIDE SEQUENCE [LARGE SCALE GENOMIC DNA]</scope>
    <source>
        <strain evidence="2 3">LG-2</strain>
    </source>
</reference>
<dbReference type="InterPro" id="IPR011990">
    <property type="entry name" value="TPR-like_helical_dom_sf"/>
</dbReference>
<comment type="caution">
    <text evidence="2">The sequence shown here is derived from an EMBL/GenBank/DDBJ whole genome shotgun (WGS) entry which is preliminary data.</text>
</comment>